<dbReference type="PANTHER" id="PTHR34815">
    <property type="entry name" value="LYSINE ACETYLTRANSFERASE"/>
    <property type="match status" value="1"/>
</dbReference>
<reference evidence="2" key="1">
    <citation type="journal article" date="2020" name="Stud. Mycol.">
        <title>101 Dothideomycetes genomes: a test case for predicting lifestyles and emergence of pathogens.</title>
        <authorList>
            <person name="Haridas S."/>
            <person name="Albert R."/>
            <person name="Binder M."/>
            <person name="Bloem J."/>
            <person name="Labutti K."/>
            <person name="Salamov A."/>
            <person name="Andreopoulos B."/>
            <person name="Baker S."/>
            <person name="Barry K."/>
            <person name="Bills G."/>
            <person name="Bluhm B."/>
            <person name="Cannon C."/>
            <person name="Castanera R."/>
            <person name="Culley D."/>
            <person name="Daum C."/>
            <person name="Ezra D."/>
            <person name="Gonzalez J."/>
            <person name="Henrissat B."/>
            <person name="Kuo A."/>
            <person name="Liang C."/>
            <person name="Lipzen A."/>
            <person name="Lutzoni F."/>
            <person name="Magnuson J."/>
            <person name="Mondo S."/>
            <person name="Nolan M."/>
            <person name="Ohm R."/>
            <person name="Pangilinan J."/>
            <person name="Park H.-J."/>
            <person name="Ramirez L."/>
            <person name="Alfaro M."/>
            <person name="Sun H."/>
            <person name="Tritt A."/>
            <person name="Yoshinaga Y."/>
            <person name="Zwiers L.-H."/>
            <person name="Turgeon B."/>
            <person name="Goodwin S."/>
            <person name="Spatafora J."/>
            <person name="Crous P."/>
            <person name="Grigoriev I."/>
        </authorList>
    </citation>
    <scope>NUCLEOTIDE SEQUENCE</scope>
    <source>
        <strain evidence="2">CBS 101060</strain>
    </source>
</reference>
<dbReference type="EMBL" id="MU006090">
    <property type="protein sequence ID" value="KAF2842266.1"/>
    <property type="molecule type" value="Genomic_DNA"/>
</dbReference>
<proteinExistence type="predicted"/>
<name>A0A9P4SG27_9PEZI</name>
<gene>
    <name evidence="2" type="ORF">M501DRAFT_968590</name>
</gene>
<dbReference type="InterPro" id="IPR016181">
    <property type="entry name" value="Acyl_CoA_acyltransferase"/>
</dbReference>
<dbReference type="SUPFAM" id="SSF55729">
    <property type="entry name" value="Acyl-CoA N-acyltransferases (Nat)"/>
    <property type="match status" value="1"/>
</dbReference>
<dbReference type="Pfam" id="PF22998">
    <property type="entry name" value="GNAT_LYC1-like"/>
    <property type="match status" value="1"/>
</dbReference>
<sequence length="390" mass="44119">MGSLPLPERDSPTLTLVQPTEDEKIAQWKLNGTSWKGALPNVESYVAREAYLEQQELTRNGGLTLWVLVDIAAKNRQVLCGCDTYRKKAMMWKDGRVKDVVSYGIGSVFCPPDKRGKGYAGRMMKELGKILKTWKLADGEQCLFTTLYSDIGKKFYANHGWNPYPSSYISVPASFTLPQSLPAVRALYAPELAELCTIDENLVRQRLELLPKDSKTTVALTPDVATIRWLHAREEFVGREVYHKVPDIKGALVGTEKGGRVWAIFTRMWYNSDPKATNGNILYFLRLVIEDKVTDEPTEKPTDFQESKHTLAIAAIIAFALNQVKEWGMEEVQAWNPTADVVAAAKYLYPEAKAINRDEESIASLMWYGTETGNNKEDVDWIECEKYVWC</sequence>
<keyword evidence="3" id="KW-1185">Reference proteome</keyword>
<evidence type="ECO:0000259" key="1">
    <source>
        <dbReference type="Pfam" id="PF22998"/>
    </source>
</evidence>
<dbReference type="InterPro" id="IPR053013">
    <property type="entry name" value="LAT"/>
</dbReference>
<protein>
    <recommendedName>
        <fullName evidence="1">LYC1 C-terminal domain-containing protein</fullName>
    </recommendedName>
</protein>
<organism evidence="2 3">
    <name type="scientific">Patellaria atrata CBS 101060</name>
    <dbReference type="NCBI Taxonomy" id="1346257"/>
    <lineage>
        <taxon>Eukaryota</taxon>
        <taxon>Fungi</taxon>
        <taxon>Dikarya</taxon>
        <taxon>Ascomycota</taxon>
        <taxon>Pezizomycotina</taxon>
        <taxon>Dothideomycetes</taxon>
        <taxon>Dothideomycetes incertae sedis</taxon>
        <taxon>Patellariales</taxon>
        <taxon>Patellariaceae</taxon>
        <taxon>Patellaria</taxon>
    </lineage>
</organism>
<evidence type="ECO:0000313" key="3">
    <source>
        <dbReference type="Proteomes" id="UP000799429"/>
    </source>
</evidence>
<accession>A0A9P4SG27</accession>
<dbReference type="AlphaFoldDB" id="A0A9P4SG27"/>
<dbReference type="Gene3D" id="3.40.630.30">
    <property type="match status" value="1"/>
</dbReference>
<dbReference type="Proteomes" id="UP000799429">
    <property type="component" value="Unassembled WGS sequence"/>
</dbReference>
<comment type="caution">
    <text evidence="2">The sequence shown here is derived from an EMBL/GenBank/DDBJ whole genome shotgun (WGS) entry which is preliminary data.</text>
</comment>
<feature type="domain" description="LYC1 C-terminal" evidence="1">
    <location>
        <begin position="169"/>
        <end position="390"/>
    </location>
</feature>
<dbReference type="InterPro" id="IPR055100">
    <property type="entry name" value="GNAT_LYC1-like"/>
</dbReference>
<dbReference type="OrthoDB" id="2020070at2759"/>
<evidence type="ECO:0000313" key="2">
    <source>
        <dbReference type="EMBL" id="KAF2842266.1"/>
    </source>
</evidence>
<dbReference type="PANTHER" id="PTHR34815:SF4">
    <property type="entry name" value="N-ACETYLTRANSFERASE DOMAIN-CONTAINING PROTEIN"/>
    <property type="match status" value="1"/>
</dbReference>